<dbReference type="Gene3D" id="2.30.30.100">
    <property type="match status" value="1"/>
</dbReference>
<dbReference type="SUPFAM" id="SSF50182">
    <property type="entry name" value="Sm-like ribonucleoproteins"/>
    <property type="match status" value="1"/>
</dbReference>
<dbReference type="AlphaFoldDB" id="A0AAE4NTQ8"/>
<keyword evidence="2" id="KW-1185">Reference proteome</keyword>
<dbReference type="CDD" id="cd00600">
    <property type="entry name" value="Sm_like"/>
    <property type="match status" value="1"/>
</dbReference>
<sequence length="73" mass="8370">MGHEEKQYLLDRTLERWKGKRVAIGLGGETSFSGTLVDFDEEVVLIKDVTDYTGNKTRELIAKIEDINWITLL</sequence>
<organism evidence="1 2">
    <name type="scientific">Thermococcus waiotapuensis</name>
    <dbReference type="NCBI Taxonomy" id="90909"/>
    <lineage>
        <taxon>Archaea</taxon>
        <taxon>Methanobacteriati</taxon>
        <taxon>Methanobacteriota</taxon>
        <taxon>Thermococci</taxon>
        <taxon>Thermococcales</taxon>
        <taxon>Thermococcaceae</taxon>
        <taxon>Thermococcus</taxon>
    </lineage>
</organism>
<accession>A0AAE4NTQ8</accession>
<proteinExistence type="predicted"/>
<name>A0AAE4NTQ8_9EURY</name>
<protein>
    <submittedName>
        <fullName evidence="1">LSm family protein</fullName>
    </submittedName>
</protein>
<dbReference type="RefSeq" id="WP_315339648.1">
    <property type="nucleotide sequence ID" value="NZ_JAVDZE010000001.1"/>
</dbReference>
<gene>
    <name evidence="1" type="ORF">RBI02_01360</name>
</gene>
<reference evidence="1 2" key="1">
    <citation type="submission" date="2023-08" db="EMBL/GenBank/DDBJ databases">
        <title>Draft genome sequence of Thermococcus waiotapuensis WT1T, a thermophilic sulphur-dependent archaeon from order Thermococcales.</title>
        <authorList>
            <person name="Manners S.H."/>
            <person name="Carere C.R."/>
            <person name="Dhami M.K."/>
            <person name="Dobson R.C.J."/>
            <person name="Stott M.B."/>
        </authorList>
    </citation>
    <scope>NUCLEOTIDE SEQUENCE [LARGE SCALE GENOMIC DNA]</scope>
    <source>
        <strain evidence="1 2">WT1</strain>
    </source>
</reference>
<dbReference type="EMBL" id="JAVDZE010000001">
    <property type="protein sequence ID" value="MDV3103196.1"/>
    <property type="molecule type" value="Genomic_DNA"/>
</dbReference>
<evidence type="ECO:0000313" key="1">
    <source>
        <dbReference type="EMBL" id="MDV3103196.1"/>
    </source>
</evidence>
<dbReference type="InterPro" id="IPR010920">
    <property type="entry name" value="LSM_dom_sf"/>
</dbReference>
<comment type="caution">
    <text evidence="1">The sequence shown here is derived from an EMBL/GenBank/DDBJ whole genome shotgun (WGS) entry which is preliminary data.</text>
</comment>
<dbReference type="Proteomes" id="UP001245683">
    <property type="component" value="Unassembled WGS sequence"/>
</dbReference>
<evidence type="ECO:0000313" key="2">
    <source>
        <dbReference type="Proteomes" id="UP001245683"/>
    </source>
</evidence>